<dbReference type="SUPFAM" id="SSF55874">
    <property type="entry name" value="ATPase domain of HSP90 chaperone/DNA topoisomerase II/histidine kinase"/>
    <property type="match status" value="1"/>
</dbReference>
<comment type="caution">
    <text evidence="1">The sequence shown here is derived from an EMBL/GenBank/DDBJ whole genome shotgun (WGS) entry which is preliminary data.</text>
</comment>
<dbReference type="EMBL" id="QZKU01000120">
    <property type="protein sequence ID" value="RJP17118.1"/>
    <property type="molecule type" value="Genomic_DNA"/>
</dbReference>
<sequence length="547" mass="62652">MPEDKFTFEISLSVLDHLGRNLYRSFATVLGEAISNSWDADAKNVWIYVDRDKNSFFIKDDGSGMTALDFQNKFLKIGYSKRREGHTASSSGRPYIGRKGIGKLALLSCADKVHVISKKEGTDYIGGVIDNSGLDRAITDDLTPGQYQLGEPNLPIFESYAGGHEKGTIIYFENIKDGIRSSLDFLKKIIALYFRFSLLDDSFNVFIDDEKITLDDLNDLAEKTEFLWRINDLDDPYINDKLTKLKEPVKNIEMSANVKGFIASVSKPRDLKVIGTDERVSVDLFVNGRLRERDILKHIPTARLAENYFYGQIHFNELDDGRDRFTTSREGIVAEDPKYKEFLEDLRRKISEILEDWDEWRIKNRKEGDVESERISKKERASIGLYNAVSGEYEPPKDSVNRRKVDRWVDELRDDAAFNFESYAECFVSENLVRKYIRDKNLAVSAAAQTEISEKKRRETLSKQDGNVNIDIRKNNDDLSYLDMSYLARQADVTGVRNTLHNDSKEYKPIRDAIAHTALLTDEAKRRLTSVYENIKARVKTLLSGNA</sequence>
<protein>
    <submittedName>
        <fullName evidence="1">DNA mismatch repair protein</fullName>
    </submittedName>
</protein>
<evidence type="ECO:0000313" key="2">
    <source>
        <dbReference type="Proteomes" id="UP000265882"/>
    </source>
</evidence>
<name>A0A3A4N5G1_ABYX5</name>
<organism evidence="1 2">
    <name type="scientific">Abyssobacteria bacterium (strain SURF_5)</name>
    <dbReference type="NCBI Taxonomy" id="2093360"/>
    <lineage>
        <taxon>Bacteria</taxon>
        <taxon>Pseudomonadati</taxon>
        <taxon>Candidatus Hydrogenedentota</taxon>
        <taxon>Candidatus Abyssobacteria</taxon>
    </lineage>
</organism>
<dbReference type="Pfam" id="PF13589">
    <property type="entry name" value="HATPase_c_3"/>
    <property type="match status" value="1"/>
</dbReference>
<dbReference type="Proteomes" id="UP000265882">
    <property type="component" value="Unassembled WGS sequence"/>
</dbReference>
<dbReference type="InterPro" id="IPR036890">
    <property type="entry name" value="HATPase_C_sf"/>
</dbReference>
<proteinExistence type="predicted"/>
<gene>
    <name evidence="1" type="ORF">C4520_17510</name>
</gene>
<evidence type="ECO:0000313" key="1">
    <source>
        <dbReference type="EMBL" id="RJP17118.1"/>
    </source>
</evidence>
<dbReference type="Gene3D" id="3.30.565.10">
    <property type="entry name" value="Histidine kinase-like ATPase, C-terminal domain"/>
    <property type="match status" value="1"/>
</dbReference>
<dbReference type="AlphaFoldDB" id="A0A3A4N5G1"/>
<reference evidence="1 2" key="1">
    <citation type="journal article" date="2017" name="ISME J.">
        <title>Energy and carbon metabolisms in a deep terrestrial subsurface fluid microbial community.</title>
        <authorList>
            <person name="Momper L."/>
            <person name="Jungbluth S.P."/>
            <person name="Lee M.D."/>
            <person name="Amend J.P."/>
        </authorList>
    </citation>
    <scope>NUCLEOTIDE SEQUENCE [LARGE SCALE GENOMIC DNA]</scope>
    <source>
        <strain evidence="1">SURF_5</strain>
    </source>
</reference>
<accession>A0A3A4N5G1</accession>